<reference evidence="10 11" key="2">
    <citation type="journal article" date="2018" name="Plant J.">
        <title>The Physcomitrella patens chromosome-scale assembly reveals moss genome structure and evolution.</title>
        <authorList>
            <person name="Lang D."/>
            <person name="Ullrich K.K."/>
            <person name="Murat F."/>
            <person name="Fuchs J."/>
            <person name="Jenkins J."/>
            <person name="Haas F.B."/>
            <person name="Piednoel M."/>
            <person name="Gundlach H."/>
            <person name="Van Bel M."/>
            <person name="Meyberg R."/>
            <person name="Vives C."/>
            <person name="Morata J."/>
            <person name="Symeonidi A."/>
            <person name="Hiss M."/>
            <person name="Muchero W."/>
            <person name="Kamisugi Y."/>
            <person name="Saleh O."/>
            <person name="Blanc G."/>
            <person name="Decker E.L."/>
            <person name="van Gessel N."/>
            <person name="Grimwood J."/>
            <person name="Hayes R.D."/>
            <person name="Graham S.W."/>
            <person name="Gunter L.E."/>
            <person name="McDaniel S.F."/>
            <person name="Hoernstein S.N.W."/>
            <person name="Larsson A."/>
            <person name="Li F.W."/>
            <person name="Perroud P.F."/>
            <person name="Phillips J."/>
            <person name="Ranjan P."/>
            <person name="Rokshar D.S."/>
            <person name="Rothfels C.J."/>
            <person name="Schneider L."/>
            <person name="Shu S."/>
            <person name="Stevenson D.W."/>
            <person name="Thummler F."/>
            <person name="Tillich M."/>
            <person name="Villarreal Aguilar J.C."/>
            <person name="Widiez T."/>
            <person name="Wong G.K."/>
            <person name="Wymore A."/>
            <person name="Zhang Y."/>
            <person name="Zimmer A.D."/>
            <person name="Quatrano R.S."/>
            <person name="Mayer K.F.X."/>
            <person name="Goodstein D."/>
            <person name="Casacuberta J.M."/>
            <person name="Vandepoele K."/>
            <person name="Reski R."/>
            <person name="Cuming A.C."/>
            <person name="Tuskan G.A."/>
            <person name="Maumus F."/>
            <person name="Salse J."/>
            <person name="Schmutz J."/>
            <person name="Rensing S.A."/>
        </authorList>
    </citation>
    <scope>NUCLEOTIDE SEQUENCE [LARGE SCALE GENOMIC DNA]</scope>
    <source>
        <strain evidence="10 11">cv. Gransden 2004</strain>
    </source>
</reference>
<dbReference type="EMBL" id="ABEU02000022">
    <property type="status" value="NOT_ANNOTATED_CDS"/>
    <property type="molecule type" value="Genomic_DNA"/>
</dbReference>
<feature type="transmembrane region" description="Helical" evidence="8">
    <location>
        <begin position="43"/>
        <end position="64"/>
    </location>
</feature>
<evidence type="ECO:0000259" key="9">
    <source>
        <dbReference type="PROSITE" id="PS50850"/>
    </source>
</evidence>
<keyword evidence="11" id="KW-1185">Reference proteome</keyword>
<reference evidence="10 11" key="1">
    <citation type="journal article" date="2008" name="Science">
        <title>The Physcomitrella genome reveals evolutionary insights into the conquest of land by plants.</title>
        <authorList>
            <person name="Rensing S."/>
            <person name="Lang D."/>
            <person name="Zimmer A."/>
            <person name="Terry A."/>
            <person name="Salamov A."/>
            <person name="Shapiro H."/>
            <person name="Nishiyama T."/>
            <person name="Perroud P.-F."/>
            <person name="Lindquist E."/>
            <person name="Kamisugi Y."/>
            <person name="Tanahashi T."/>
            <person name="Sakakibara K."/>
            <person name="Fujita T."/>
            <person name="Oishi K."/>
            <person name="Shin-I T."/>
            <person name="Kuroki Y."/>
            <person name="Toyoda A."/>
            <person name="Suzuki Y."/>
            <person name="Hashimoto A."/>
            <person name="Yamaguchi K."/>
            <person name="Sugano A."/>
            <person name="Kohara Y."/>
            <person name="Fujiyama A."/>
            <person name="Anterola A."/>
            <person name="Aoki S."/>
            <person name="Ashton N."/>
            <person name="Barbazuk W.B."/>
            <person name="Barker E."/>
            <person name="Bennetzen J."/>
            <person name="Bezanilla M."/>
            <person name="Blankenship R."/>
            <person name="Cho S.H."/>
            <person name="Dutcher S."/>
            <person name="Estelle M."/>
            <person name="Fawcett J.A."/>
            <person name="Gundlach H."/>
            <person name="Hanada K."/>
            <person name="Heyl A."/>
            <person name="Hicks K.A."/>
            <person name="Hugh J."/>
            <person name="Lohr M."/>
            <person name="Mayer K."/>
            <person name="Melkozernov A."/>
            <person name="Murata T."/>
            <person name="Nelson D."/>
            <person name="Pils B."/>
            <person name="Prigge M."/>
            <person name="Reiss B."/>
            <person name="Renner T."/>
            <person name="Rombauts S."/>
            <person name="Rushton P."/>
            <person name="Sanderfoot A."/>
            <person name="Schween G."/>
            <person name="Shiu S.-H."/>
            <person name="Stueber K."/>
            <person name="Theodoulou F.L."/>
            <person name="Tu H."/>
            <person name="Van de Peer Y."/>
            <person name="Verrier P.J."/>
            <person name="Waters E."/>
            <person name="Wood A."/>
            <person name="Yang L."/>
            <person name="Cove D."/>
            <person name="Cuming A."/>
            <person name="Hasebe M."/>
            <person name="Lucas S."/>
            <person name="Mishler D.B."/>
            <person name="Reski R."/>
            <person name="Grigoriev I."/>
            <person name="Quatrano R.S."/>
            <person name="Boore J.L."/>
        </authorList>
    </citation>
    <scope>NUCLEOTIDE SEQUENCE [LARGE SCALE GENOMIC DNA]</scope>
    <source>
        <strain evidence="10 11">cv. Gransden 2004</strain>
    </source>
</reference>
<dbReference type="AlphaFoldDB" id="A0A7I4CGY6"/>
<feature type="transmembrane region" description="Helical" evidence="8">
    <location>
        <begin position="396"/>
        <end position="416"/>
    </location>
</feature>
<sequence length="526" mass="57817">MADQSRANATDEIVFRLPVDSEHKAKTLHIFSFAKPHMRAFHLSWISFFTSFLSTFAAPPLIPVIRDNLNLTKTDIGQASIASVSGAVLSRLMMGTVCDIVGPRYGSAFLIMINAPAVFSMAVVDDPAGFLICRFFIGFSLATFVSCEFWVTNMFTTKIVGTANGLAAGWGNLGGGATQIIMPLIFLWIRDSCDLGECSGSFHHPSFMAWRLAFFLPGTVHIFVGLLILFLGQDLPDGNDTTHLHRQNDVKDSFNKVLYFAVTSPRTWIFFIIYGYSFGVELTVDNIIAEYFYDRFDLNLNTAGVIASAFGFMNIFSRPAGGYLSDYIGRRFGMRGRLWILWIVQSLGGVFCILLGLMTDLSAAIAAMIVFSIFVQAACGTAFGIIPFISRRSLGMVIGLTAAGGNIGSVVTQALFFTSSSYHTEVGLIYMGVMILCCTMLVTLIWFPQWGSMFFPARKSATEEDYYVSEWTAEEQGHGLHLASLKFAVNARSERGRHGSSSSRDPEGDHPTADGIGLSLWKSYSH</sequence>
<dbReference type="GO" id="GO:0005886">
    <property type="term" value="C:plasma membrane"/>
    <property type="evidence" value="ECO:0000318"/>
    <property type="project" value="GO_Central"/>
</dbReference>
<dbReference type="EnsemblPlants" id="Pp3c22_9060V3.3">
    <property type="protein sequence ID" value="Pp3c22_9060V3.3"/>
    <property type="gene ID" value="Pp3c22_9060"/>
</dbReference>
<evidence type="ECO:0000256" key="8">
    <source>
        <dbReference type="SAM" id="Phobius"/>
    </source>
</evidence>
<accession>A0A7I4CGY6</accession>
<evidence type="ECO:0000256" key="6">
    <source>
        <dbReference type="ARBA" id="ARBA00023136"/>
    </source>
</evidence>
<evidence type="ECO:0000256" key="7">
    <source>
        <dbReference type="SAM" id="MobiDB-lite"/>
    </source>
</evidence>
<evidence type="ECO:0000313" key="11">
    <source>
        <dbReference type="Proteomes" id="UP000006727"/>
    </source>
</evidence>
<dbReference type="KEGG" id="ppp:112275140"/>
<feature type="transmembrane region" description="Helical" evidence="8">
    <location>
        <begin position="364"/>
        <end position="389"/>
    </location>
</feature>
<protein>
    <recommendedName>
        <fullName evidence="9">Major facilitator superfamily (MFS) profile domain-containing protein</fullName>
    </recommendedName>
</protein>
<comment type="similarity">
    <text evidence="2">Belongs to the major facilitator superfamily. Nitrate/nitrite porter (TC 2.A.1.8) family.</text>
</comment>
<evidence type="ECO:0000256" key="3">
    <source>
        <dbReference type="ARBA" id="ARBA00022692"/>
    </source>
</evidence>
<dbReference type="GO" id="GO:0042128">
    <property type="term" value="P:nitrate assimilation"/>
    <property type="evidence" value="ECO:0007669"/>
    <property type="project" value="UniProtKB-KW"/>
</dbReference>
<dbReference type="InterPro" id="IPR005829">
    <property type="entry name" value="Sugar_transporter_CS"/>
</dbReference>
<organism evidence="10 11">
    <name type="scientific">Physcomitrium patens</name>
    <name type="common">Spreading-leaved earth moss</name>
    <name type="synonym">Physcomitrella patens</name>
    <dbReference type="NCBI Taxonomy" id="3218"/>
    <lineage>
        <taxon>Eukaryota</taxon>
        <taxon>Viridiplantae</taxon>
        <taxon>Streptophyta</taxon>
        <taxon>Embryophyta</taxon>
        <taxon>Bryophyta</taxon>
        <taxon>Bryophytina</taxon>
        <taxon>Bryopsida</taxon>
        <taxon>Funariidae</taxon>
        <taxon>Funariales</taxon>
        <taxon>Funariaceae</taxon>
        <taxon>Physcomitrium</taxon>
    </lineage>
</organism>
<dbReference type="GeneID" id="112275140"/>
<dbReference type="InterPro" id="IPR020846">
    <property type="entry name" value="MFS_dom"/>
</dbReference>
<dbReference type="PROSITE" id="PS00216">
    <property type="entry name" value="SUGAR_TRANSPORT_1"/>
    <property type="match status" value="1"/>
</dbReference>
<dbReference type="PROSITE" id="PS50850">
    <property type="entry name" value="MFS"/>
    <property type="match status" value="1"/>
</dbReference>
<keyword evidence="4 8" id="KW-1133">Transmembrane helix</keyword>
<comment type="subcellular location">
    <subcellularLocation>
        <location evidence="1">Membrane</location>
        <topology evidence="1">Multi-pass membrane protein</topology>
    </subcellularLocation>
</comment>
<proteinExistence type="inferred from homology"/>
<dbReference type="InParanoid" id="A0A7I4CGY6"/>
<feature type="transmembrane region" description="Helical" evidence="8">
    <location>
        <begin position="428"/>
        <end position="447"/>
    </location>
</feature>
<dbReference type="FunFam" id="1.20.1250.20:FF:000053">
    <property type="entry name" value="Nitrate transporter 2.1"/>
    <property type="match status" value="1"/>
</dbReference>
<dbReference type="RefSeq" id="XP_024360977.1">
    <property type="nucleotide sequence ID" value="XM_024505209.2"/>
</dbReference>
<dbReference type="SUPFAM" id="SSF103473">
    <property type="entry name" value="MFS general substrate transporter"/>
    <property type="match status" value="1"/>
</dbReference>
<keyword evidence="3 8" id="KW-0812">Transmembrane</keyword>
<dbReference type="CDD" id="cd17341">
    <property type="entry name" value="MFS_NRT2_like"/>
    <property type="match status" value="1"/>
</dbReference>
<evidence type="ECO:0000256" key="1">
    <source>
        <dbReference type="ARBA" id="ARBA00004141"/>
    </source>
</evidence>
<feature type="transmembrane region" description="Helical" evidence="8">
    <location>
        <begin position="105"/>
        <end position="123"/>
    </location>
</feature>
<reference evidence="10" key="3">
    <citation type="submission" date="2020-12" db="UniProtKB">
        <authorList>
            <consortium name="EnsemblPlants"/>
        </authorList>
    </citation>
    <scope>IDENTIFICATION</scope>
</reference>
<feature type="region of interest" description="Disordered" evidence="7">
    <location>
        <begin position="493"/>
        <end position="526"/>
    </location>
</feature>
<dbReference type="Gene3D" id="1.20.1250.20">
    <property type="entry name" value="MFS general substrate transporter like domains"/>
    <property type="match status" value="2"/>
</dbReference>
<dbReference type="Proteomes" id="UP000006727">
    <property type="component" value="Chromosome 22"/>
</dbReference>
<keyword evidence="6 8" id="KW-0472">Membrane</keyword>
<dbReference type="InterPro" id="IPR036259">
    <property type="entry name" value="MFS_trans_sf"/>
</dbReference>
<feature type="transmembrane region" description="Helical" evidence="8">
    <location>
        <begin position="209"/>
        <end position="231"/>
    </location>
</feature>
<feature type="transmembrane region" description="Helical" evidence="8">
    <location>
        <begin position="129"/>
        <end position="151"/>
    </location>
</feature>
<dbReference type="GO" id="GO:0015112">
    <property type="term" value="F:nitrate transmembrane transporter activity"/>
    <property type="evidence" value="ECO:0000318"/>
    <property type="project" value="GO_Central"/>
</dbReference>
<name>A0A7I4CGY6_PHYPA</name>
<feature type="transmembrane region" description="Helical" evidence="8">
    <location>
        <begin position="257"/>
        <end position="278"/>
    </location>
</feature>
<dbReference type="Pfam" id="PF07690">
    <property type="entry name" value="MFS_1"/>
    <property type="match status" value="1"/>
</dbReference>
<dbReference type="GO" id="GO:0015706">
    <property type="term" value="P:nitrate transmembrane transport"/>
    <property type="evidence" value="ECO:0000318"/>
    <property type="project" value="GO_Central"/>
</dbReference>
<feature type="transmembrane region" description="Helical" evidence="8">
    <location>
        <begin position="163"/>
        <end position="189"/>
    </location>
</feature>
<dbReference type="OrthoDB" id="434240at2759"/>
<feature type="transmembrane region" description="Helical" evidence="8">
    <location>
        <begin position="338"/>
        <end position="358"/>
    </location>
</feature>
<evidence type="ECO:0000256" key="2">
    <source>
        <dbReference type="ARBA" id="ARBA00008432"/>
    </source>
</evidence>
<dbReference type="InterPro" id="IPR011701">
    <property type="entry name" value="MFS"/>
</dbReference>
<dbReference type="PANTHER" id="PTHR23515">
    <property type="entry name" value="HIGH-AFFINITY NITRATE TRANSPORTER 2.3"/>
    <property type="match status" value="1"/>
</dbReference>
<gene>
    <name evidence="10" type="primary">LOC112275140</name>
</gene>
<dbReference type="Gramene" id="Pp3c22_9060V3.3">
    <property type="protein sequence ID" value="Pp3c22_9060V3.3"/>
    <property type="gene ID" value="Pp3c22_9060"/>
</dbReference>
<dbReference type="InterPro" id="IPR044772">
    <property type="entry name" value="NO3_transporter"/>
</dbReference>
<feature type="domain" description="Major facilitator superfamily (MFS) profile" evidence="9">
    <location>
        <begin position="40"/>
        <end position="451"/>
    </location>
</feature>
<evidence type="ECO:0000313" key="10">
    <source>
        <dbReference type="EnsemblPlants" id="Pp3c22_9060V3.3"/>
    </source>
</evidence>
<evidence type="ECO:0000256" key="5">
    <source>
        <dbReference type="ARBA" id="ARBA00023063"/>
    </source>
</evidence>
<keyword evidence="5" id="KW-0534">Nitrate assimilation</keyword>
<evidence type="ECO:0000256" key="4">
    <source>
        <dbReference type="ARBA" id="ARBA00022989"/>
    </source>
</evidence>